<feature type="region of interest" description="Disordered" evidence="3">
    <location>
        <begin position="520"/>
        <end position="637"/>
    </location>
</feature>
<protein>
    <submittedName>
        <fullName evidence="4">Uncharacterized protein</fullName>
    </submittedName>
</protein>
<feature type="compositionally biased region" description="Gly residues" evidence="3">
    <location>
        <begin position="607"/>
        <end position="624"/>
    </location>
</feature>
<gene>
    <name evidence="4" type="ORF">SOCEGT47_045750</name>
</gene>
<keyword evidence="1" id="KW-0880">Kelch repeat</keyword>
<dbReference type="RefSeq" id="WP_165373317.1">
    <property type="nucleotide sequence ID" value="NZ_CP012670.1"/>
</dbReference>
<dbReference type="AlphaFoldDB" id="A0A4V0NDW0"/>
<evidence type="ECO:0000313" key="4">
    <source>
        <dbReference type="EMBL" id="AUX24042.1"/>
    </source>
</evidence>
<evidence type="ECO:0000256" key="2">
    <source>
        <dbReference type="ARBA" id="ARBA00022737"/>
    </source>
</evidence>
<dbReference type="SUPFAM" id="SSF50965">
    <property type="entry name" value="Galactose oxidase, central domain"/>
    <property type="match status" value="1"/>
</dbReference>
<organism evidence="4 5">
    <name type="scientific">Sorangium cellulosum</name>
    <name type="common">Polyangium cellulosum</name>
    <dbReference type="NCBI Taxonomy" id="56"/>
    <lineage>
        <taxon>Bacteria</taxon>
        <taxon>Pseudomonadati</taxon>
        <taxon>Myxococcota</taxon>
        <taxon>Polyangia</taxon>
        <taxon>Polyangiales</taxon>
        <taxon>Polyangiaceae</taxon>
        <taxon>Sorangium</taxon>
    </lineage>
</organism>
<dbReference type="InterPro" id="IPR037293">
    <property type="entry name" value="Gal_Oxidase_central_sf"/>
</dbReference>
<sequence>MSHHEIPRYRAGIGRSAARVLSFSPDTPRAGEVPAPHSGTWRPAASTWRVGLALACASVMLSAGEAWADGAPSWEEVPPMITPRGDHTATVLQDGRVLVAGGYATSASGGSLLRDVEIYDPASRSWAPAAPLGAPLPRVGATVLLPSGEVLATDGIVAQRYSPALDQWTSLPPLPTSLSQGSQLPSPSAVLLPSGNALVVGLGGSSAAGFYLAGSVYDPTLSSWTAIPTRTDLAIGLDARATLLDDGRVLVVTGKSGAIYDPGSNAWAASSELGHKQYLYRAVRLASGDVLVVGTGGDEPGSPYVVTASEVYLRESNLWMTTESTSIDWQSGDGQSEPACWGWGTTGIGVSLLPSGQVLRTGGMRSYSCDMRPTPWNPDLPLVVNYEWMFFDLPTSVYDPESFSWSPLAATPPVTMARAHHTATLLDDGSVLIAGGYVDDPEFDGDPETAIVPATASAVLFHELPPRGAPCATGSDCASGFCADAVCCDAACADPDHACAIAAGASQDGICTPLSGAGGDGGSGGDGQGGSATGDGASGGDAGQGGSATGGGDAGGGDGQGGGATGDGGSGGGGDTATSGTTGGSGSAVDGSGGTGATSASSSSGSEGSGAQSGAGGGSSGGEGESFRCQMTPAARSAPSWLLLLGGLAPLRLRRRIQVPPARRPQRTIP</sequence>
<evidence type="ECO:0000256" key="3">
    <source>
        <dbReference type="SAM" id="MobiDB-lite"/>
    </source>
</evidence>
<dbReference type="EMBL" id="CP012670">
    <property type="protein sequence ID" value="AUX24042.1"/>
    <property type="molecule type" value="Genomic_DNA"/>
</dbReference>
<proteinExistence type="predicted"/>
<feature type="compositionally biased region" description="Gly residues" evidence="3">
    <location>
        <begin position="520"/>
        <end position="596"/>
    </location>
</feature>
<dbReference type="Proteomes" id="UP000295781">
    <property type="component" value="Chromosome"/>
</dbReference>
<dbReference type="Pfam" id="PF01344">
    <property type="entry name" value="Kelch_1"/>
    <property type="match status" value="1"/>
</dbReference>
<reference evidence="4 5" key="1">
    <citation type="submission" date="2015-09" db="EMBL/GenBank/DDBJ databases">
        <title>Sorangium comparison.</title>
        <authorList>
            <person name="Zaburannyi N."/>
            <person name="Bunk B."/>
            <person name="Overmann J."/>
            <person name="Mueller R."/>
        </authorList>
    </citation>
    <scope>NUCLEOTIDE SEQUENCE [LARGE SCALE GENOMIC DNA]</scope>
    <source>
        <strain evidence="4 5">So ceGT47</strain>
    </source>
</reference>
<evidence type="ECO:0000313" key="5">
    <source>
        <dbReference type="Proteomes" id="UP000295781"/>
    </source>
</evidence>
<dbReference type="PANTHER" id="PTHR24412:SF489">
    <property type="entry name" value="RING FINGER DOMAIN AND KELCH REPEAT-CONTAINING PROTEIN DDB_G0271372"/>
    <property type="match status" value="1"/>
</dbReference>
<keyword evidence="2" id="KW-0677">Repeat</keyword>
<dbReference type="InterPro" id="IPR006652">
    <property type="entry name" value="Kelch_1"/>
</dbReference>
<feature type="compositionally biased region" description="Low complexity" evidence="3">
    <location>
        <begin position="597"/>
        <end position="606"/>
    </location>
</feature>
<name>A0A4V0NDW0_SORCE</name>
<accession>A0A4V0NDW0</accession>
<dbReference type="SMART" id="SM00612">
    <property type="entry name" value="Kelch"/>
    <property type="match status" value="1"/>
</dbReference>
<dbReference type="PANTHER" id="PTHR24412">
    <property type="entry name" value="KELCH PROTEIN"/>
    <property type="match status" value="1"/>
</dbReference>
<dbReference type="Gene3D" id="2.130.10.80">
    <property type="entry name" value="Galactose oxidase/kelch, beta-propeller"/>
    <property type="match status" value="4"/>
</dbReference>
<dbReference type="InterPro" id="IPR011043">
    <property type="entry name" value="Gal_Oxase/kelch_b-propeller"/>
</dbReference>
<evidence type="ECO:0000256" key="1">
    <source>
        <dbReference type="ARBA" id="ARBA00022441"/>
    </source>
</evidence>